<name>A0A7S0JJP2_9EUKA</name>
<dbReference type="EMBL" id="HBER01057602">
    <property type="protein sequence ID" value="CAD8553466.1"/>
    <property type="molecule type" value="Transcribed_RNA"/>
</dbReference>
<sequence length="93" mass="10089">MDGAAMHERLQAQSAWEAFWRHPNTTAGEKANASSIRAGYAAGLLPLEANSVRLVLPYFNRLHMAVRAIVQPLSSQRAPPAPPPSGWSVMGRP</sequence>
<evidence type="ECO:0000313" key="2">
    <source>
        <dbReference type="EMBL" id="CAD8553466.1"/>
    </source>
</evidence>
<accession>A0A7S0JJP2</accession>
<evidence type="ECO:0000256" key="1">
    <source>
        <dbReference type="SAM" id="MobiDB-lite"/>
    </source>
</evidence>
<dbReference type="AlphaFoldDB" id="A0A7S0JJP2"/>
<proteinExistence type="predicted"/>
<organism evidence="2">
    <name type="scientific">Calcidiscus leptoporus</name>
    <dbReference type="NCBI Taxonomy" id="127549"/>
    <lineage>
        <taxon>Eukaryota</taxon>
        <taxon>Haptista</taxon>
        <taxon>Haptophyta</taxon>
        <taxon>Prymnesiophyceae</taxon>
        <taxon>Coccolithales</taxon>
        <taxon>Calcidiscaceae</taxon>
        <taxon>Calcidiscus</taxon>
    </lineage>
</organism>
<feature type="region of interest" description="Disordered" evidence="1">
    <location>
        <begin position="73"/>
        <end position="93"/>
    </location>
</feature>
<reference evidence="2" key="1">
    <citation type="submission" date="2021-01" db="EMBL/GenBank/DDBJ databases">
        <authorList>
            <person name="Corre E."/>
            <person name="Pelletier E."/>
            <person name="Niang G."/>
            <person name="Scheremetjew M."/>
            <person name="Finn R."/>
            <person name="Kale V."/>
            <person name="Holt S."/>
            <person name="Cochrane G."/>
            <person name="Meng A."/>
            <person name="Brown T."/>
            <person name="Cohen L."/>
        </authorList>
    </citation>
    <scope>NUCLEOTIDE SEQUENCE</scope>
    <source>
        <strain evidence="2">RCC1130</strain>
    </source>
</reference>
<gene>
    <name evidence="2" type="ORF">CLEP1334_LOCUS28757</name>
</gene>
<protein>
    <submittedName>
        <fullName evidence="2">Uncharacterized protein</fullName>
    </submittedName>
</protein>